<organism evidence="2 3">
    <name type="scientific">Streptomyces liliiviolaceus</name>
    <dbReference type="NCBI Taxonomy" id="2823109"/>
    <lineage>
        <taxon>Bacteria</taxon>
        <taxon>Bacillati</taxon>
        <taxon>Actinomycetota</taxon>
        <taxon>Actinomycetes</taxon>
        <taxon>Kitasatosporales</taxon>
        <taxon>Streptomycetaceae</taxon>
        <taxon>Streptomyces</taxon>
    </lineage>
</organism>
<keyword evidence="3" id="KW-1185">Reference proteome</keyword>
<proteinExistence type="predicted"/>
<comment type="caution">
    <text evidence="2">The sequence shown here is derived from an EMBL/GenBank/DDBJ whole genome shotgun (WGS) entry which is preliminary data.</text>
</comment>
<dbReference type="AlphaFoldDB" id="A0A940Y1C7"/>
<evidence type="ECO:0000313" key="2">
    <source>
        <dbReference type="EMBL" id="MBQ0851076.1"/>
    </source>
</evidence>
<reference evidence="2 3" key="1">
    <citation type="submission" date="2021-04" db="EMBL/GenBank/DDBJ databases">
        <authorList>
            <person name="Tang X."/>
            <person name="Zhou X."/>
            <person name="Chen X."/>
            <person name="Cernava T."/>
            <person name="Zhang C."/>
        </authorList>
    </citation>
    <scope>NUCLEOTIDE SEQUENCE [LARGE SCALE GENOMIC DNA]</scope>
    <source>
        <strain evidence="2 3">BH-SS-21</strain>
    </source>
</reference>
<gene>
    <name evidence="2" type="ORF">J8N05_23200</name>
</gene>
<keyword evidence="1" id="KW-1133">Transmembrane helix</keyword>
<dbReference type="EMBL" id="JAGPYQ010000001">
    <property type="protein sequence ID" value="MBQ0851076.1"/>
    <property type="molecule type" value="Genomic_DNA"/>
</dbReference>
<feature type="transmembrane region" description="Helical" evidence="1">
    <location>
        <begin position="45"/>
        <end position="66"/>
    </location>
</feature>
<accession>A0A940Y1C7</accession>
<sequence>MHEVLWVTGLVGGVLCLAGHLPSPVRQWLPHAVALACMAAMTPGAGGRGLLAAGAAALVGAALWELRAGCAFRRAAESVNLAAMALLTAAAAVVGQSHHGGAGATGLASADFTPTDFTSAELAPAELALGPVLFSVACWSVARAGVVLVRQAWPPRTTALRPGRRVLPPGRRALLLGEAGAALMVTAMAVMLGLP</sequence>
<evidence type="ECO:0000256" key="1">
    <source>
        <dbReference type="SAM" id="Phobius"/>
    </source>
</evidence>
<protein>
    <submittedName>
        <fullName evidence="2">Uncharacterized protein</fullName>
    </submittedName>
</protein>
<name>A0A940Y1C7_9ACTN</name>
<dbReference type="Proteomes" id="UP000677413">
    <property type="component" value="Unassembled WGS sequence"/>
</dbReference>
<feature type="transmembrane region" description="Helical" evidence="1">
    <location>
        <begin position="132"/>
        <end position="153"/>
    </location>
</feature>
<feature type="transmembrane region" description="Helical" evidence="1">
    <location>
        <begin position="78"/>
        <end position="95"/>
    </location>
</feature>
<keyword evidence="1" id="KW-0812">Transmembrane</keyword>
<keyword evidence="1" id="KW-0472">Membrane</keyword>
<evidence type="ECO:0000313" key="3">
    <source>
        <dbReference type="Proteomes" id="UP000677413"/>
    </source>
</evidence>
<feature type="transmembrane region" description="Helical" evidence="1">
    <location>
        <begin position="173"/>
        <end position="194"/>
    </location>
</feature>